<evidence type="ECO:0000313" key="1">
    <source>
        <dbReference type="EMBL" id="MXV14006.1"/>
    </source>
</evidence>
<gene>
    <name evidence="1" type="ORF">GS398_01740</name>
</gene>
<name>A0A7K1XU26_9SPHI</name>
<dbReference type="GO" id="GO:0004497">
    <property type="term" value="F:monooxygenase activity"/>
    <property type="evidence" value="ECO:0007669"/>
    <property type="project" value="UniProtKB-KW"/>
</dbReference>
<dbReference type="AlphaFoldDB" id="A0A7K1XU26"/>
<keyword evidence="2" id="KW-1185">Reference proteome</keyword>
<dbReference type="RefSeq" id="WP_160905018.1">
    <property type="nucleotide sequence ID" value="NZ_WVHS01000001.1"/>
</dbReference>
<keyword evidence="1" id="KW-0560">Oxidoreductase</keyword>
<dbReference type="InterPro" id="IPR011008">
    <property type="entry name" value="Dimeric_a/b-barrel"/>
</dbReference>
<keyword evidence="1" id="KW-0503">Monooxygenase</keyword>
<dbReference type="SUPFAM" id="SSF54909">
    <property type="entry name" value="Dimeric alpha+beta barrel"/>
    <property type="match status" value="1"/>
</dbReference>
<dbReference type="EMBL" id="WVHS01000001">
    <property type="protein sequence ID" value="MXV14006.1"/>
    <property type="molecule type" value="Genomic_DNA"/>
</dbReference>
<evidence type="ECO:0000313" key="2">
    <source>
        <dbReference type="Proteomes" id="UP000451233"/>
    </source>
</evidence>
<sequence>MITRTWHGRTRLEDADKYLRILLDEGTKEYLETPGNLSVKVWRRTDADCCHFWTLTEWTDINAVKTFAGEDHEKAKYYPQDKDILLEFEEHVSHFETFVVRQGNSL</sequence>
<comment type="caution">
    <text evidence="1">The sequence shown here is derived from an EMBL/GenBank/DDBJ whole genome shotgun (WGS) entry which is preliminary data.</text>
</comment>
<organism evidence="1 2">
    <name type="scientific">Hufsiella ginkgonis</name>
    <dbReference type="NCBI Taxonomy" id="2695274"/>
    <lineage>
        <taxon>Bacteria</taxon>
        <taxon>Pseudomonadati</taxon>
        <taxon>Bacteroidota</taxon>
        <taxon>Sphingobacteriia</taxon>
        <taxon>Sphingobacteriales</taxon>
        <taxon>Sphingobacteriaceae</taxon>
        <taxon>Hufsiella</taxon>
    </lineage>
</organism>
<proteinExistence type="predicted"/>
<protein>
    <submittedName>
        <fullName evidence="1">Antibiotic biosynthesis monooxygenase</fullName>
    </submittedName>
</protein>
<reference evidence="1 2" key="1">
    <citation type="submission" date="2019-11" db="EMBL/GenBank/DDBJ databases">
        <title>Pedobacter sp. HMF7056 Genome sequencing and assembly.</title>
        <authorList>
            <person name="Kang H."/>
            <person name="Kim H."/>
            <person name="Joh K."/>
        </authorList>
    </citation>
    <scope>NUCLEOTIDE SEQUENCE [LARGE SCALE GENOMIC DNA]</scope>
    <source>
        <strain evidence="1 2">HMF7056</strain>
    </source>
</reference>
<accession>A0A7K1XU26</accession>
<dbReference type="Proteomes" id="UP000451233">
    <property type="component" value="Unassembled WGS sequence"/>
</dbReference>